<name>A0ABW5SN53_9BACL</name>
<evidence type="ECO:0008006" key="4">
    <source>
        <dbReference type="Google" id="ProtNLM"/>
    </source>
</evidence>
<evidence type="ECO:0000256" key="1">
    <source>
        <dbReference type="SAM" id="Phobius"/>
    </source>
</evidence>
<gene>
    <name evidence="2" type="ORF">ACFSVM_12135</name>
</gene>
<reference evidence="3" key="1">
    <citation type="journal article" date="2019" name="Int. J. Syst. Evol. Microbiol.">
        <title>The Global Catalogue of Microorganisms (GCM) 10K type strain sequencing project: providing services to taxonomists for standard genome sequencing and annotation.</title>
        <authorList>
            <consortium name="The Broad Institute Genomics Platform"/>
            <consortium name="The Broad Institute Genome Sequencing Center for Infectious Disease"/>
            <person name="Wu L."/>
            <person name="Ma J."/>
        </authorList>
    </citation>
    <scope>NUCLEOTIDE SEQUENCE [LARGE SCALE GENOMIC DNA]</scope>
    <source>
        <strain evidence="3">KCTC 33849</strain>
    </source>
</reference>
<feature type="transmembrane region" description="Helical" evidence="1">
    <location>
        <begin position="6"/>
        <end position="28"/>
    </location>
</feature>
<evidence type="ECO:0000313" key="3">
    <source>
        <dbReference type="Proteomes" id="UP001597540"/>
    </source>
</evidence>
<sequence length="170" mass="19713">MSKKKYAIIIVLVVIVLLLLSIIFLNGYNQSKNEAKAYYNGFILSLQSLDRSLALIEESGEPDEISPLMVDVIAYINMVCDRLDLFEQKNTNNFLELANLDNEFHILNHQYIGLVRNQVSNPDESNIQTNAELREQVRLLMDELPKELNNTRDFSQEFDRVAKEFRPFIN</sequence>
<keyword evidence="1" id="KW-0812">Transmembrane</keyword>
<protein>
    <recommendedName>
        <fullName evidence="4">LemA family protein</fullName>
    </recommendedName>
</protein>
<keyword evidence="1" id="KW-0472">Membrane</keyword>
<dbReference type="Proteomes" id="UP001597540">
    <property type="component" value="Unassembled WGS sequence"/>
</dbReference>
<dbReference type="EMBL" id="JBHUMJ010000002">
    <property type="protein sequence ID" value="MFD2701216.1"/>
    <property type="molecule type" value="Genomic_DNA"/>
</dbReference>
<accession>A0ABW5SN53</accession>
<keyword evidence="3" id="KW-1185">Reference proteome</keyword>
<comment type="caution">
    <text evidence="2">The sequence shown here is derived from an EMBL/GenBank/DDBJ whole genome shotgun (WGS) entry which is preliminary data.</text>
</comment>
<organism evidence="2 3">
    <name type="scientific">Paenibacillus shunpengii</name>
    <dbReference type="NCBI Taxonomy" id="2054424"/>
    <lineage>
        <taxon>Bacteria</taxon>
        <taxon>Bacillati</taxon>
        <taxon>Bacillota</taxon>
        <taxon>Bacilli</taxon>
        <taxon>Bacillales</taxon>
        <taxon>Paenibacillaceae</taxon>
        <taxon>Paenibacillus</taxon>
    </lineage>
</organism>
<keyword evidence="1" id="KW-1133">Transmembrane helix</keyword>
<dbReference type="RefSeq" id="WP_379262357.1">
    <property type="nucleotide sequence ID" value="NZ_JBHUMJ010000002.1"/>
</dbReference>
<proteinExistence type="predicted"/>
<evidence type="ECO:0000313" key="2">
    <source>
        <dbReference type="EMBL" id="MFD2701216.1"/>
    </source>
</evidence>